<reference evidence="2" key="1">
    <citation type="submission" date="2016-01" db="EMBL/GenBank/DDBJ databases">
        <authorList>
            <person name="Vorgias C.E."/>
        </authorList>
    </citation>
    <scope>NUCLEOTIDE SEQUENCE [LARGE SCALE GENOMIC DNA]</scope>
</reference>
<proteinExistence type="predicted"/>
<dbReference type="EMBL" id="LN999010">
    <property type="protein sequence ID" value="CUX77645.1"/>
    <property type="molecule type" value="Genomic_DNA"/>
</dbReference>
<dbReference type="Proteomes" id="UP000093069">
    <property type="component" value="Chromosome I"/>
</dbReference>
<sequence length="57" mass="6501">MFLGYIVENHEGKDILLAFSKPSEVFTVKFPKPLARILELFIGVKLGDIVKELLRQV</sequence>
<evidence type="ECO:0000313" key="1">
    <source>
        <dbReference type="EMBL" id="CUX77645.1"/>
    </source>
</evidence>
<organism evidence="1 2">
    <name type="scientific">Thermococcus chitonophagus</name>
    <dbReference type="NCBI Taxonomy" id="54262"/>
    <lineage>
        <taxon>Archaea</taxon>
        <taxon>Methanobacteriati</taxon>
        <taxon>Methanobacteriota</taxon>
        <taxon>Thermococci</taxon>
        <taxon>Thermococcales</taxon>
        <taxon>Thermococcaceae</taxon>
        <taxon>Thermococcus</taxon>
    </lineage>
</organism>
<dbReference type="RefSeq" id="WP_157092408.1">
    <property type="nucleotide sequence ID" value="NZ_CP015193.1"/>
</dbReference>
<dbReference type="KEGG" id="tch:CHITON_0866"/>
<gene>
    <name evidence="1" type="ORF">CHITON_0866</name>
</gene>
<protein>
    <submittedName>
        <fullName evidence="1">Uncharacterized protein</fullName>
    </submittedName>
</protein>
<accession>A0A160VRR8</accession>
<dbReference type="AlphaFoldDB" id="A0A160VRR8"/>
<evidence type="ECO:0000313" key="2">
    <source>
        <dbReference type="Proteomes" id="UP000093069"/>
    </source>
</evidence>
<dbReference type="GeneID" id="43458198"/>
<name>A0A160VRR8_9EURY</name>
<dbReference type="STRING" id="54262.CHITON_0866"/>